<dbReference type="AlphaFoldDB" id="Q6ZDI0"/>
<dbReference type="EMBL" id="AP004397">
    <property type="protein sequence ID" value="BAD05276.1"/>
    <property type="molecule type" value="Genomic_DNA"/>
</dbReference>
<sequence>MPLSLSLSRFLDTHGFDRIGSDQWRIKWIDGSPEEMGDEPEQRSREKCAEEEEAPELESAQHLIGEIRGYRG</sequence>
<proteinExistence type="predicted"/>
<organism evidence="1 2">
    <name type="scientific">Oryza sativa subsp. japonica</name>
    <name type="common">Rice</name>
    <dbReference type="NCBI Taxonomy" id="39947"/>
    <lineage>
        <taxon>Eukaryota</taxon>
        <taxon>Viridiplantae</taxon>
        <taxon>Streptophyta</taxon>
        <taxon>Embryophyta</taxon>
        <taxon>Tracheophyta</taxon>
        <taxon>Spermatophyta</taxon>
        <taxon>Magnoliopsida</taxon>
        <taxon>Liliopsida</taxon>
        <taxon>Poales</taxon>
        <taxon>Poaceae</taxon>
        <taxon>BOP clade</taxon>
        <taxon>Oryzoideae</taxon>
        <taxon>Oryzeae</taxon>
        <taxon>Oryzinae</taxon>
        <taxon>Oryza</taxon>
        <taxon>Oryza sativa</taxon>
    </lineage>
</organism>
<reference evidence="2" key="1">
    <citation type="journal article" date="2005" name="Nature">
        <title>The map-based sequence of the rice genome.</title>
        <authorList>
            <consortium name="International rice genome sequencing project (IRGSP)"/>
            <person name="Matsumoto T."/>
            <person name="Wu J."/>
            <person name="Kanamori H."/>
            <person name="Katayose Y."/>
            <person name="Fujisawa M."/>
            <person name="Namiki N."/>
            <person name="Mizuno H."/>
            <person name="Yamamoto K."/>
            <person name="Antonio B.A."/>
            <person name="Baba T."/>
            <person name="Sakata K."/>
            <person name="Nagamura Y."/>
            <person name="Aoki H."/>
            <person name="Arikawa K."/>
            <person name="Arita K."/>
            <person name="Bito T."/>
            <person name="Chiden Y."/>
            <person name="Fujitsuka N."/>
            <person name="Fukunaka R."/>
            <person name="Hamada M."/>
            <person name="Harada C."/>
            <person name="Hayashi A."/>
            <person name="Hijishita S."/>
            <person name="Honda M."/>
            <person name="Hosokawa S."/>
            <person name="Ichikawa Y."/>
            <person name="Idonuma A."/>
            <person name="Iijima M."/>
            <person name="Ikeda M."/>
            <person name="Ikeno M."/>
            <person name="Ito K."/>
            <person name="Ito S."/>
            <person name="Ito T."/>
            <person name="Ito Y."/>
            <person name="Ito Y."/>
            <person name="Iwabuchi A."/>
            <person name="Kamiya K."/>
            <person name="Karasawa W."/>
            <person name="Kurita K."/>
            <person name="Katagiri S."/>
            <person name="Kikuta A."/>
            <person name="Kobayashi H."/>
            <person name="Kobayashi N."/>
            <person name="Machita K."/>
            <person name="Maehara T."/>
            <person name="Masukawa M."/>
            <person name="Mizubayashi T."/>
            <person name="Mukai Y."/>
            <person name="Nagasaki H."/>
            <person name="Nagata Y."/>
            <person name="Naito S."/>
            <person name="Nakashima M."/>
            <person name="Nakama Y."/>
            <person name="Nakamichi Y."/>
            <person name="Nakamura M."/>
            <person name="Meguro A."/>
            <person name="Negishi M."/>
            <person name="Ohta I."/>
            <person name="Ohta T."/>
            <person name="Okamoto M."/>
            <person name="Ono N."/>
            <person name="Saji S."/>
            <person name="Sakaguchi M."/>
            <person name="Sakai K."/>
            <person name="Shibata M."/>
            <person name="Shimokawa T."/>
            <person name="Song J."/>
            <person name="Takazaki Y."/>
            <person name="Terasawa K."/>
            <person name="Tsugane M."/>
            <person name="Tsuji K."/>
            <person name="Ueda S."/>
            <person name="Waki K."/>
            <person name="Yamagata H."/>
            <person name="Yamamoto M."/>
            <person name="Yamamoto S."/>
            <person name="Yamane H."/>
            <person name="Yoshiki S."/>
            <person name="Yoshihara R."/>
            <person name="Yukawa K."/>
            <person name="Zhong H."/>
            <person name="Yano M."/>
            <person name="Yuan Q."/>
            <person name="Ouyang S."/>
            <person name="Liu J."/>
            <person name="Jones K.M."/>
            <person name="Gansberger K."/>
            <person name="Moffat K."/>
            <person name="Hill J."/>
            <person name="Bera J."/>
            <person name="Fadrosh D."/>
            <person name="Jin S."/>
            <person name="Johri S."/>
            <person name="Kim M."/>
            <person name="Overton L."/>
            <person name="Reardon M."/>
            <person name="Tsitrin T."/>
            <person name="Vuong H."/>
            <person name="Weaver B."/>
            <person name="Ciecko A."/>
            <person name="Tallon L."/>
            <person name="Jackson J."/>
            <person name="Pai G."/>
            <person name="Aken S.V."/>
            <person name="Utterback T."/>
            <person name="Reidmuller S."/>
            <person name="Feldblyum T."/>
            <person name="Hsiao J."/>
            <person name="Zismann V."/>
            <person name="Iobst S."/>
            <person name="de Vazeille A.R."/>
            <person name="Buell C.R."/>
            <person name="Ying K."/>
            <person name="Li Y."/>
            <person name="Lu T."/>
            <person name="Huang Y."/>
            <person name="Zhao Q."/>
            <person name="Feng Q."/>
            <person name="Zhang L."/>
            <person name="Zhu J."/>
            <person name="Weng Q."/>
            <person name="Mu J."/>
            <person name="Lu Y."/>
            <person name="Fan D."/>
            <person name="Liu Y."/>
            <person name="Guan J."/>
            <person name="Zhang Y."/>
            <person name="Yu S."/>
            <person name="Liu X."/>
            <person name="Zhang Y."/>
            <person name="Hong G."/>
            <person name="Han B."/>
            <person name="Choisne N."/>
            <person name="Demange N."/>
            <person name="Orjeda G."/>
            <person name="Samain S."/>
            <person name="Cattolico L."/>
            <person name="Pelletier E."/>
            <person name="Couloux A."/>
            <person name="Segurens B."/>
            <person name="Wincker P."/>
            <person name="D'Hont A."/>
            <person name="Scarpelli C."/>
            <person name="Weissenbach J."/>
            <person name="Salanoubat M."/>
            <person name="Quetier F."/>
            <person name="Yu Y."/>
            <person name="Kim H.R."/>
            <person name="Rambo T."/>
            <person name="Currie J."/>
            <person name="Collura K."/>
            <person name="Luo M."/>
            <person name="Yang T."/>
            <person name="Ammiraju J.S.S."/>
            <person name="Engler F."/>
            <person name="Soderlund C."/>
            <person name="Wing R.A."/>
            <person name="Palmer L.E."/>
            <person name="de la Bastide M."/>
            <person name="Spiegel L."/>
            <person name="Nascimento L."/>
            <person name="Zutavern T."/>
            <person name="O'Shaughnessy A."/>
            <person name="Dike S."/>
            <person name="Dedhia N."/>
            <person name="Preston R."/>
            <person name="Balija V."/>
            <person name="McCombie W.R."/>
            <person name="Chow T."/>
            <person name="Chen H."/>
            <person name="Chung M."/>
            <person name="Chen C."/>
            <person name="Shaw J."/>
            <person name="Wu H."/>
            <person name="Hsiao K."/>
            <person name="Chao Y."/>
            <person name="Chu M."/>
            <person name="Cheng C."/>
            <person name="Hour A."/>
            <person name="Lee P."/>
            <person name="Lin S."/>
            <person name="Lin Y."/>
            <person name="Liou J."/>
            <person name="Liu S."/>
            <person name="Hsing Y."/>
            <person name="Raghuvanshi S."/>
            <person name="Mohanty A."/>
            <person name="Bharti A.K."/>
            <person name="Gaur A."/>
            <person name="Gupta V."/>
            <person name="Kumar D."/>
            <person name="Ravi V."/>
            <person name="Vij S."/>
            <person name="Kapur A."/>
            <person name="Khurana P."/>
            <person name="Khurana P."/>
            <person name="Khurana J.P."/>
            <person name="Tyagi A.K."/>
            <person name="Gaikwad K."/>
            <person name="Singh A."/>
            <person name="Dalal V."/>
            <person name="Srivastava S."/>
            <person name="Dixit A."/>
            <person name="Pal A.K."/>
            <person name="Ghazi I.A."/>
            <person name="Yadav M."/>
            <person name="Pandit A."/>
            <person name="Bhargava A."/>
            <person name="Sureshbabu K."/>
            <person name="Batra K."/>
            <person name="Sharma T.R."/>
            <person name="Mohapatra T."/>
            <person name="Singh N.K."/>
            <person name="Messing J."/>
            <person name="Nelson A.B."/>
            <person name="Fuks G."/>
            <person name="Kavchok S."/>
            <person name="Keizer G."/>
            <person name="Linton E."/>
            <person name="Llaca V."/>
            <person name="Song R."/>
            <person name="Tanyolac B."/>
            <person name="Young S."/>
            <person name="Ho-Il K."/>
            <person name="Hahn J.H."/>
            <person name="Sangsakoo G."/>
            <person name="Vanavichit A."/>
            <person name="de Mattos Luiz.A.T."/>
            <person name="Zimmer P.D."/>
            <person name="Malone G."/>
            <person name="Dellagostin O."/>
            <person name="de Oliveira A.C."/>
            <person name="Bevan M."/>
            <person name="Bancroft I."/>
            <person name="Minx P."/>
            <person name="Cordum H."/>
            <person name="Wilson R."/>
            <person name="Cheng Z."/>
            <person name="Jin W."/>
            <person name="Jiang J."/>
            <person name="Leong S.A."/>
            <person name="Iwama H."/>
            <person name="Gojobori T."/>
            <person name="Itoh T."/>
            <person name="Niimura Y."/>
            <person name="Fujii Y."/>
            <person name="Habara T."/>
            <person name="Sakai H."/>
            <person name="Sato Y."/>
            <person name="Wilson G."/>
            <person name="Kumar K."/>
            <person name="McCouch S."/>
            <person name="Juretic N."/>
            <person name="Hoen D."/>
            <person name="Wright S."/>
            <person name="Bruskiewich R."/>
            <person name="Bureau T."/>
            <person name="Miyao A."/>
            <person name="Hirochika H."/>
            <person name="Nishikawa T."/>
            <person name="Kadowaki K."/>
            <person name="Sugiura M."/>
            <person name="Burr B."/>
            <person name="Sasaki T."/>
        </authorList>
    </citation>
    <scope>NUCLEOTIDE SEQUENCE [LARGE SCALE GENOMIC DNA]</scope>
    <source>
        <strain evidence="2">cv. Nipponbare</strain>
    </source>
</reference>
<protein>
    <submittedName>
        <fullName evidence="1">Uncharacterized protein</fullName>
    </submittedName>
</protein>
<evidence type="ECO:0000313" key="1">
    <source>
        <dbReference type="EMBL" id="BAD05276.1"/>
    </source>
</evidence>
<gene>
    <name evidence="1" type="primary">P0436B06.3</name>
</gene>
<name>Q6ZDI0_ORYSJ</name>
<evidence type="ECO:0000313" key="2">
    <source>
        <dbReference type="Proteomes" id="UP000000763"/>
    </source>
</evidence>
<accession>Q6ZDI0</accession>
<reference evidence="2" key="2">
    <citation type="journal article" date="2008" name="Nucleic Acids Res.">
        <title>The rice annotation project database (RAP-DB): 2008 update.</title>
        <authorList>
            <consortium name="The rice annotation project (RAP)"/>
        </authorList>
    </citation>
    <scope>GENOME REANNOTATION</scope>
    <source>
        <strain evidence="2">cv. Nipponbare</strain>
    </source>
</reference>
<dbReference type="Proteomes" id="UP000000763">
    <property type="component" value="Chromosome 8"/>
</dbReference>